<gene>
    <name evidence="7" type="ORF">SteCoe_10447</name>
</gene>
<dbReference type="SUPFAM" id="SSF63570">
    <property type="entry name" value="PABC (PABP) domain"/>
    <property type="match status" value="1"/>
</dbReference>
<comment type="similarity">
    <text evidence="1">Belongs to the polyadenylate-binding protein type-1 family.</text>
</comment>
<evidence type="ECO:0008006" key="9">
    <source>
        <dbReference type="Google" id="ProtNLM"/>
    </source>
</evidence>
<dbReference type="InterPro" id="IPR035979">
    <property type="entry name" value="RBD_domain_sf"/>
</dbReference>
<reference evidence="7 8" key="1">
    <citation type="submission" date="2016-11" db="EMBL/GenBank/DDBJ databases">
        <title>The macronuclear genome of Stentor coeruleus: a giant cell with tiny introns.</title>
        <authorList>
            <person name="Slabodnick M."/>
            <person name="Ruby J.G."/>
            <person name="Reiff S.B."/>
            <person name="Swart E.C."/>
            <person name="Gosai S."/>
            <person name="Prabakaran S."/>
            <person name="Witkowska E."/>
            <person name="Larue G.E."/>
            <person name="Fisher S."/>
            <person name="Freeman R.M."/>
            <person name="Gunawardena J."/>
            <person name="Chu W."/>
            <person name="Stover N.A."/>
            <person name="Gregory B.D."/>
            <person name="Nowacki M."/>
            <person name="Derisi J."/>
            <person name="Roy S.W."/>
            <person name="Marshall W.F."/>
            <person name="Sood P."/>
        </authorList>
    </citation>
    <scope>NUCLEOTIDE SEQUENCE [LARGE SCALE GENOMIC DNA]</scope>
    <source>
        <strain evidence="7">WM001</strain>
    </source>
</reference>
<dbReference type="PROSITE" id="PS50102">
    <property type="entry name" value="RRM"/>
    <property type="match status" value="4"/>
</dbReference>
<dbReference type="InterPro" id="IPR002004">
    <property type="entry name" value="PABP_HYD_C"/>
</dbReference>
<feature type="domain" description="RRM" evidence="5">
    <location>
        <begin position="92"/>
        <end position="169"/>
    </location>
</feature>
<keyword evidence="2" id="KW-0677">Repeat</keyword>
<dbReference type="AlphaFoldDB" id="A0A1R2CFR1"/>
<feature type="domain" description="RRM" evidence="5">
    <location>
        <begin position="180"/>
        <end position="275"/>
    </location>
</feature>
<dbReference type="SMART" id="SM00517">
    <property type="entry name" value="PolyA"/>
    <property type="match status" value="1"/>
</dbReference>
<dbReference type="PROSITE" id="PS51309">
    <property type="entry name" value="PABC"/>
    <property type="match status" value="1"/>
</dbReference>
<evidence type="ECO:0000259" key="6">
    <source>
        <dbReference type="PROSITE" id="PS51309"/>
    </source>
</evidence>
<proteinExistence type="inferred from homology"/>
<dbReference type="CDD" id="cd00590">
    <property type="entry name" value="RRM_SF"/>
    <property type="match status" value="2"/>
</dbReference>
<keyword evidence="8" id="KW-1185">Reference proteome</keyword>
<evidence type="ECO:0000256" key="2">
    <source>
        <dbReference type="ARBA" id="ARBA00022737"/>
    </source>
</evidence>
<dbReference type="EMBL" id="MPUH01000168">
    <property type="protein sequence ID" value="OMJ87795.1"/>
    <property type="molecule type" value="Genomic_DNA"/>
</dbReference>
<evidence type="ECO:0000256" key="4">
    <source>
        <dbReference type="PROSITE-ProRule" id="PRU00176"/>
    </source>
</evidence>
<dbReference type="GO" id="GO:0003723">
    <property type="term" value="F:RNA binding"/>
    <property type="evidence" value="ECO:0007669"/>
    <property type="project" value="UniProtKB-UniRule"/>
</dbReference>
<comment type="caution">
    <text evidence="7">The sequence shown here is derived from an EMBL/GenBank/DDBJ whole genome shotgun (WGS) entry which is preliminary data.</text>
</comment>
<dbReference type="InterPro" id="IPR000504">
    <property type="entry name" value="RRM_dom"/>
</dbReference>
<dbReference type="SMART" id="SM00360">
    <property type="entry name" value="RRM"/>
    <property type="match status" value="4"/>
</dbReference>
<feature type="domain" description="RRM" evidence="5">
    <location>
        <begin position="11"/>
        <end position="85"/>
    </location>
</feature>
<accession>A0A1R2CFR1</accession>
<dbReference type="PANTHER" id="PTHR24012">
    <property type="entry name" value="RNA BINDING PROTEIN"/>
    <property type="match status" value="1"/>
</dbReference>
<evidence type="ECO:0000313" key="7">
    <source>
        <dbReference type="EMBL" id="OMJ87795.1"/>
    </source>
</evidence>
<evidence type="ECO:0000259" key="5">
    <source>
        <dbReference type="PROSITE" id="PS50102"/>
    </source>
</evidence>
<organism evidence="7 8">
    <name type="scientific">Stentor coeruleus</name>
    <dbReference type="NCBI Taxonomy" id="5963"/>
    <lineage>
        <taxon>Eukaryota</taxon>
        <taxon>Sar</taxon>
        <taxon>Alveolata</taxon>
        <taxon>Ciliophora</taxon>
        <taxon>Postciliodesmatophora</taxon>
        <taxon>Heterotrichea</taxon>
        <taxon>Heterotrichida</taxon>
        <taxon>Stentoridae</taxon>
        <taxon>Stentor</taxon>
    </lineage>
</organism>
<evidence type="ECO:0000256" key="1">
    <source>
        <dbReference type="ARBA" id="ARBA00008557"/>
    </source>
</evidence>
<dbReference type="OrthoDB" id="304530at2759"/>
<feature type="domain" description="RRM" evidence="5">
    <location>
        <begin position="276"/>
        <end position="365"/>
    </location>
</feature>
<dbReference type="InterPro" id="IPR012677">
    <property type="entry name" value="Nucleotide-bd_a/b_plait_sf"/>
</dbReference>
<dbReference type="Pfam" id="PF00658">
    <property type="entry name" value="MLLE"/>
    <property type="match status" value="1"/>
</dbReference>
<evidence type="ECO:0000313" key="8">
    <source>
        <dbReference type="Proteomes" id="UP000187209"/>
    </source>
</evidence>
<evidence type="ECO:0000256" key="3">
    <source>
        <dbReference type="ARBA" id="ARBA00022884"/>
    </source>
</evidence>
<dbReference type="Proteomes" id="UP000187209">
    <property type="component" value="Unassembled WGS sequence"/>
</dbReference>
<sequence>MQNKPVAKIPAQLYIGGLDLKVKETDLYNLLKRFGDISNIRLCRDNHSCYAFIAFKDPSLSTQVQHELNGSEFRNKHIHISKVIQQHWENVANIFVKNIPESISAKEFGEIFSKFGPIISCKLCHDDMGKSLGYGFVQYESSEYSELALKNMNGKFWQGNELMVQTFVPLGTRINATANSNLYVRGFPAYYTEEDLRNAFASFGKVLSVAKMLDNGRAYGFVGFSNAEEARAACECKNNTQEKDFIWYVMPHMSKIHRKKVLREQYLMQVEEWKKKNLYIRNLDKSIDETRLFDICKEYGAIKSLKICKMENIKYDADGNCIKEPVSKEIAYVHYEHEHHANLALNELQKKLIEGKKLYVAKWKPRDALKKLINQSKSQKVMKFPAMPSRGFIPTRAVPFVPIMGKNNMIPFQQIPRARVPRAMAPPIVHQPIPIESKKPPVIKLENIDQYTLRDLGEKLYPMVHKITNQQVVGKITGMLLEMDKVEVVNLINDENRLKTRVTEAVLVLKKAWAGDNDALGMLPNLG</sequence>
<dbReference type="Pfam" id="PF00076">
    <property type="entry name" value="RRM_1"/>
    <property type="match status" value="3"/>
</dbReference>
<feature type="domain" description="PABC" evidence="6">
    <location>
        <begin position="436"/>
        <end position="514"/>
    </location>
</feature>
<dbReference type="Gene3D" id="3.30.70.330">
    <property type="match status" value="4"/>
</dbReference>
<keyword evidence="3 4" id="KW-0694">RNA-binding</keyword>
<dbReference type="Gene3D" id="1.10.1900.10">
    <property type="entry name" value="c-terminal domain of poly(a) binding protein"/>
    <property type="match status" value="1"/>
</dbReference>
<name>A0A1R2CFR1_9CILI</name>
<protein>
    <recommendedName>
        <fullName evidence="9">Polyadenylate-binding protein</fullName>
    </recommendedName>
</protein>
<dbReference type="SUPFAM" id="SSF54928">
    <property type="entry name" value="RNA-binding domain, RBD"/>
    <property type="match status" value="3"/>
</dbReference>
<dbReference type="InterPro" id="IPR036053">
    <property type="entry name" value="PABP-dom"/>
</dbReference>